<dbReference type="EMBL" id="JAAOLX010000001">
    <property type="protein sequence ID" value="NHQ84722.1"/>
    <property type="molecule type" value="Genomic_DNA"/>
</dbReference>
<feature type="transmembrane region" description="Helical" evidence="1">
    <location>
        <begin position="278"/>
        <end position="299"/>
    </location>
</feature>
<feature type="transmembrane region" description="Helical" evidence="1">
    <location>
        <begin position="248"/>
        <end position="266"/>
    </location>
</feature>
<evidence type="ECO:0000256" key="1">
    <source>
        <dbReference type="SAM" id="Phobius"/>
    </source>
</evidence>
<keyword evidence="1" id="KW-0472">Membrane</keyword>
<organism evidence="2 3">
    <name type="scientific">Iodobacter violaceini</name>
    <dbReference type="NCBI Taxonomy" id="3044271"/>
    <lineage>
        <taxon>Bacteria</taxon>
        <taxon>Pseudomonadati</taxon>
        <taxon>Pseudomonadota</taxon>
        <taxon>Betaproteobacteria</taxon>
        <taxon>Neisseriales</taxon>
        <taxon>Chitinibacteraceae</taxon>
        <taxon>Iodobacter</taxon>
    </lineage>
</organism>
<keyword evidence="1" id="KW-0812">Transmembrane</keyword>
<protein>
    <submittedName>
        <fullName evidence="2">DUF3667 domain-containing protein</fullName>
    </submittedName>
</protein>
<evidence type="ECO:0000313" key="2">
    <source>
        <dbReference type="EMBL" id="NHQ84722.1"/>
    </source>
</evidence>
<comment type="caution">
    <text evidence="2">The sequence shown here is derived from an EMBL/GenBank/DDBJ whole genome shotgun (WGS) entry which is preliminary data.</text>
</comment>
<keyword evidence="3" id="KW-1185">Reference proteome</keyword>
<keyword evidence="1" id="KW-1133">Transmembrane helix</keyword>
<name>A0ABX0KM86_9NEIS</name>
<evidence type="ECO:0000313" key="3">
    <source>
        <dbReference type="Proteomes" id="UP000712570"/>
    </source>
</evidence>
<dbReference type="Pfam" id="PF12412">
    <property type="entry name" value="DUF3667"/>
    <property type="match status" value="1"/>
</dbReference>
<dbReference type="Proteomes" id="UP000712570">
    <property type="component" value="Unassembled WGS sequence"/>
</dbReference>
<proteinExistence type="predicted"/>
<accession>A0ABX0KM86</accession>
<feature type="transmembrane region" description="Helical" evidence="1">
    <location>
        <begin position="337"/>
        <end position="359"/>
    </location>
</feature>
<reference evidence="2 3" key="1">
    <citation type="submission" date="2020-03" db="EMBL/GenBank/DDBJ databases">
        <title>Draft genome sequence of environmentally isolated violet-colored cultures.</title>
        <authorList>
            <person name="Wilson H.S."/>
        </authorList>
    </citation>
    <scope>NUCLEOTIDE SEQUENCE [LARGE SCALE GENOMIC DNA]</scope>
    <source>
        <strain evidence="2 3">HSC-16F04</strain>
    </source>
</reference>
<dbReference type="InterPro" id="IPR022134">
    <property type="entry name" value="DUF3667"/>
</dbReference>
<dbReference type="RefSeq" id="WP_166821010.1">
    <property type="nucleotide sequence ID" value="NZ_JAAOLX010000001.1"/>
</dbReference>
<gene>
    <name evidence="2" type="ORF">HA050_01140</name>
</gene>
<feature type="transmembrane region" description="Helical" evidence="1">
    <location>
        <begin position="102"/>
        <end position="122"/>
    </location>
</feature>
<sequence>MDAEAAGALVTAGLIAHEADGVTRLAGDHGHGCANCHTVLNGAFCHGCGQSAHIHHSLLHLIEEVLHGIWHFDAKGWRTIPVLVFKPGQLTRRYIDGQRMRYVSPLALFLFMIFFMFFVFSWTNNDEVMQVSQEADLTAIDRVELVKELEQKKAKYSSIEAALNKKDGKADKGDLIEAKIELKTVEKALAIFDAGTWEKNKAASPGTSIKNSDKQINMAGKSLDLVIGHAIKNPELAIYKIKNTAYKFSFMLLPISLPFLWLMFAWRRGVAMYDHAIFSLYSMSFMSLLFSLLAVLARLNLSELAFALFLCVPPAHMFNQLRGTYQLSNGSAAWRTMALLGVTSTAFVLFILFVLLMGLK</sequence>